<dbReference type="Proteomes" id="UP000644756">
    <property type="component" value="Unassembled WGS sequence"/>
</dbReference>
<gene>
    <name evidence="4" type="ORF">GCM10010916_22330</name>
</gene>
<keyword evidence="1" id="KW-0749">Sporulation</keyword>
<proteinExistence type="inferred from homology"/>
<evidence type="ECO:0000313" key="4">
    <source>
        <dbReference type="EMBL" id="GGG04767.1"/>
    </source>
</evidence>
<dbReference type="GO" id="GO:0030435">
    <property type="term" value="P:sporulation resulting in formation of a cellular spore"/>
    <property type="evidence" value="ECO:0007669"/>
    <property type="project" value="UniProtKB-KW"/>
</dbReference>
<evidence type="ECO:0000313" key="5">
    <source>
        <dbReference type="Proteomes" id="UP000644756"/>
    </source>
</evidence>
<accession>A0A917CZM4</accession>
<keyword evidence="5" id="KW-1185">Reference proteome</keyword>
<dbReference type="RefSeq" id="WP_188531136.1">
    <property type="nucleotide sequence ID" value="NZ_BMGR01000006.1"/>
</dbReference>
<dbReference type="InterPro" id="IPR012347">
    <property type="entry name" value="Ferritin-like"/>
</dbReference>
<protein>
    <submittedName>
        <fullName evidence="4">Coat protein F</fullName>
    </submittedName>
</protein>
<reference evidence="4" key="1">
    <citation type="journal article" date="2014" name="Int. J. Syst. Evol. Microbiol.">
        <title>Complete genome sequence of Corynebacterium casei LMG S-19264T (=DSM 44701T), isolated from a smear-ripened cheese.</title>
        <authorList>
            <consortium name="US DOE Joint Genome Institute (JGI-PGF)"/>
            <person name="Walter F."/>
            <person name="Albersmeier A."/>
            <person name="Kalinowski J."/>
            <person name="Ruckert C."/>
        </authorList>
    </citation>
    <scope>NUCLEOTIDE SEQUENCE</scope>
    <source>
        <strain evidence="4">CGMCC 1.12987</strain>
    </source>
</reference>
<comment type="subcellular location">
    <subcellularLocation>
        <location evidence="2">Spore coat</location>
    </subcellularLocation>
</comment>
<name>A0A917CZM4_9BACL</name>
<evidence type="ECO:0000256" key="1">
    <source>
        <dbReference type="ARBA" id="ARBA00022969"/>
    </source>
</evidence>
<dbReference type="InterPro" id="IPR012851">
    <property type="entry name" value="Spore_coat_CotF-like"/>
</dbReference>
<dbReference type="PANTHER" id="PTHR39183">
    <property type="entry name" value="SPORE COAT PROTEIN F-LIKE PROTEIN YHCQ"/>
    <property type="match status" value="1"/>
</dbReference>
<keyword evidence="4" id="KW-0167">Capsid protein</keyword>
<dbReference type="PANTHER" id="PTHR39183:SF1">
    <property type="entry name" value="SPORE COAT PROTEIN F-LIKE PROTEIN YHCQ"/>
    <property type="match status" value="1"/>
</dbReference>
<dbReference type="Pfam" id="PF07875">
    <property type="entry name" value="Coat_F"/>
    <property type="match status" value="1"/>
</dbReference>
<evidence type="ECO:0000256" key="3">
    <source>
        <dbReference type="ARBA" id="ARBA00024344"/>
    </source>
</evidence>
<dbReference type="EMBL" id="BMGR01000006">
    <property type="protein sequence ID" value="GGG04767.1"/>
    <property type="molecule type" value="Genomic_DNA"/>
</dbReference>
<sequence length="191" mass="21678">MPFGAHETLEVHEILTEKKNAIEQFSFYAGMCRNPQLKSVIEHQLQSMIASYNQLVSYTHDYSAAFGGMQPYSAPQLRPQQIQYGLHQPMMQQVQMQMQMNGSFTDDQIASYALSCHKNGAKNQMQAALECADPNVRQMLMDGAVSCANQAYELFVLMNNQGTYQVPTMHDHTAKTYLHMYQPIQSSYPHA</sequence>
<dbReference type="Gene3D" id="1.20.1260.10">
    <property type="match status" value="1"/>
</dbReference>
<organism evidence="4 5">
    <name type="scientific">Paenibacillus abyssi</name>
    <dbReference type="NCBI Taxonomy" id="1340531"/>
    <lineage>
        <taxon>Bacteria</taxon>
        <taxon>Bacillati</taxon>
        <taxon>Bacillota</taxon>
        <taxon>Bacilli</taxon>
        <taxon>Bacillales</taxon>
        <taxon>Paenibacillaceae</taxon>
        <taxon>Paenibacillus</taxon>
    </lineage>
</organism>
<comment type="similarity">
    <text evidence="3">Belongs to the CotF family.</text>
</comment>
<dbReference type="AlphaFoldDB" id="A0A917CZM4"/>
<comment type="caution">
    <text evidence="4">The sequence shown here is derived from an EMBL/GenBank/DDBJ whole genome shotgun (WGS) entry which is preliminary data.</text>
</comment>
<keyword evidence="4" id="KW-0946">Virion</keyword>
<evidence type="ECO:0000256" key="2">
    <source>
        <dbReference type="ARBA" id="ARBA00024325"/>
    </source>
</evidence>
<reference evidence="4" key="2">
    <citation type="submission" date="2020-09" db="EMBL/GenBank/DDBJ databases">
        <authorList>
            <person name="Sun Q."/>
            <person name="Zhou Y."/>
        </authorList>
    </citation>
    <scope>NUCLEOTIDE SEQUENCE</scope>
    <source>
        <strain evidence="4">CGMCC 1.12987</strain>
    </source>
</reference>